<evidence type="ECO:0000256" key="8">
    <source>
        <dbReference type="ARBA" id="ARBA00022737"/>
    </source>
</evidence>
<keyword evidence="12" id="KW-0472">Membrane</keyword>
<keyword evidence="8" id="KW-0677">Repeat</keyword>
<dbReference type="InterPro" id="IPR011707">
    <property type="entry name" value="Cu-oxidase-like_N"/>
</dbReference>
<evidence type="ECO:0000256" key="11">
    <source>
        <dbReference type="ARBA" id="ARBA00049340"/>
    </source>
</evidence>
<keyword evidence="12" id="KW-0812">Transmembrane</keyword>
<feature type="transmembrane region" description="Helical" evidence="12">
    <location>
        <begin position="376"/>
        <end position="397"/>
    </location>
</feature>
<feature type="transmembrane region" description="Helical" evidence="12">
    <location>
        <begin position="116"/>
        <end position="138"/>
    </location>
</feature>
<comment type="caution">
    <text evidence="14">The sequence shown here is derived from an EMBL/GenBank/DDBJ whole genome shotgun (WGS) entry which is preliminary data.</text>
</comment>
<feature type="transmembrane region" description="Helical" evidence="12">
    <location>
        <begin position="192"/>
        <end position="211"/>
    </location>
</feature>
<evidence type="ECO:0000259" key="13">
    <source>
        <dbReference type="Pfam" id="PF07732"/>
    </source>
</evidence>
<comment type="cofactor">
    <cofactor evidence="2">
        <name>Cu(2+)</name>
        <dbReference type="ChEBI" id="CHEBI:29036"/>
    </cofactor>
</comment>
<protein>
    <recommendedName>
        <fullName evidence="6">Copper-containing nitrite reductase</fullName>
        <ecNumber evidence="5">1.7.2.1</ecNumber>
    </recommendedName>
</protein>
<name>A0ABV4QYC3_9ACTN</name>
<keyword evidence="12" id="KW-1133">Transmembrane helix</keyword>
<organism evidence="14 15">
    <name type="scientific">Actinomadura chokoriensis</name>
    <dbReference type="NCBI Taxonomy" id="454156"/>
    <lineage>
        <taxon>Bacteria</taxon>
        <taxon>Bacillati</taxon>
        <taxon>Actinomycetota</taxon>
        <taxon>Actinomycetes</taxon>
        <taxon>Streptosporangiales</taxon>
        <taxon>Thermomonosporaceae</taxon>
        <taxon>Actinomadura</taxon>
    </lineage>
</organism>
<dbReference type="PRINTS" id="PR00695">
    <property type="entry name" value="CUNO2RDTASE"/>
</dbReference>
<comment type="subunit">
    <text evidence="4">Homotrimer.</text>
</comment>
<evidence type="ECO:0000256" key="4">
    <source>
        <dbReference type="ARBA" id="ARBA00011233"/>
    </source>
</evidence>
<evidence type="ECO:0000256" key="12">
    <source>
        <dbReference type="SAM" id="Phobius"/>
    </source>
</evidence>
<feature type="domain" description="Plastocyanin-like" evidence="13">
    <location>
        <begin position="593"/>
        <end position="694"/>
    </location>
</feature>
<feature type="transmembrane region" description="Helical" evidence="12">
    <location>
        <begin position="91"/>
        <end position="110"/>
    </location>
</feature>
<evidence type="ECO:0000313" key="15">
    <source>
        <dbReference type="Proteomes" id="UP001569904"/>
    </source>
</evidence>
<accession>A0ABV4QYC3</accession>
<dbReference type="CDD" id="cd04208">
    <property type="entry name" value="CuRO_2_CuNIR"/>
    <property type="match status" value="1"/>
</dbReference>
<feature type="transmembrane region" description="Helical" evidence="12">
    <location>
        <begin position="50"/>
        <end position="71"/>
    </location>
</feature>
<evidence type="ECO:0000256" key="1">
    <source>
        <dbReference type="ARBA" id="ARBA00001960"/>
    </source>
</evidence>
<feature type="transmembrane region" description="Helical" evidence="12">
    <location>
        <begin position="21"/>
        <end position="44"/>
    </location>
</feature>
<feature type="transmembrane region" description="Helical" evidence="12">
    <location>
        <begin position="404"/>
        <end position="424"/>
    </location>
</feature>
<dbReference type="EMBL" id="JAXCEH010000011">
    <property type="protein sequence ID" value="MFA1555579.1"/>
    <property type="molecule type" value="Genomic_DNA"/>
</dbReference>
<evidence type="ECO:0000256" key="7">
    <source>
        <dbReference type="ARBA" id="ARBA00022723"/>
    </source>
</evidence>
<dbReference type="CDD" id="cd11020">
    <property type="entry name" value="CuRO_1_CuNIR"/>
    <property type="match status" value="1"/>
</dbReference>
<feature type="transmembrane region" description="Helical" evidence="12">
    <location>
        <begin position="351"/>
        <end position="370"/>
    </location>
</feature>
<proteinExistence type="inferred from homology"/>
<feature type="transmembrane region" description="Helical" evidence="12">
    <location>
        <begin position="150"/>
        <end position="172"/>
    </location>
</feature>
<evidence type="ECO:0000313" key="14">
    <source>
        <dbReference type="EMBL" id="MFA1555579.1"/>
    </source>
</evidence>
<keyword evidence="7" id="KW-0479">Metal-binding</keyword>
<evidence type="ECO:0000256" key="5">
    <source>
        <dbReference type="ARBA" id="ARBA00011882"/>
    </source>
</evidence>
<feature type="transmembrane region" description="Helical" evidence="12">
    <location>
        <begin position="281"/>
        <end position="298"/>
    </location>
</feature>
<dbReference type="PANTHER" id="PTHR11709:SF394">
    <property type="entry name" value="FI03373P-RELATED"/>
    <property type="match status" value="1"/>
</dbReference>
<dbReference type="Proteomes" id="UP001569904">
    <property type="component" value="Unassembled WGS sequence"/>
</dbReference>
<dbReference type="SUPFAM" id="SSF49503">
    <property type="entry name" value="Cupredoxins"/>
    <property type="match status" value="3"/>
</dbReference>
<dbReference type="InterPro" id="IPR001287">
    <property type="entry name" value="NO2-reductase_Cu"/>
</dbReference>
<sequence length="840" mass="88153">MTSIGVRPKAGSPPAPRRSRSVWHAVANGVVLAWLALTVVAAVVRHELPVPQWLLIHLFLLGAVTNAIVTWTEHFASALLRVPAPPGWWPVTRLAVLNAGIVAVLCGVSEGFPAVAVGGAVAVVGVVTAHVAVLAMRARDALGGRFAHVVAWYLWAGGALIIGGTLGGLMASGRVPSGWHEPMHAAHAQVNILGWVGLAVLGTLFTLWPTVLRTRMVDGTGRIARWSLRFAVPGLGLAVGGLLADLRWVVAAGLLMYAGAAALALVPFVRTLRRRRPHTPASWMLAAGTTWFAVTLIVDASRQSLSGLLPLALVGFVGQTLLGALTFLLPVVLGGGPAALKANAAMIERVWPVRVAAINVAVPLLVLPAPGWASRAGWIVVLAALAAFILLAVATILRSHRPSPVVAGITAGVLLTALALAVGVTASSGGSSPQTVAASGTRVVEVTLAGMRIRPGTIEAAPGTRLVLRVTNKDAMRHDLRLESGQATPMLDAGESATLTVPSVRGTIDGWCTVSGHRAAGMTMQIKTTGAHTAHSPSAAPSVEHQAMGTGRLDLSARPSTGWKPYDAALEPAPGGREHRVELRAADRRLEVAPGVVQTMWTFGGSVPGPVLRGRVGDVFVITLVNDTTMGHGIDFHAGSLAPDVPMRTIQPGERLTYRFKAERAGAWLYHCSTMPMLQHIANGMYGAVVIDPPDLPRVDREYVLVQGELYLGQPGSDEQVAKMREGRPDAWAFNGTAAGYDHAPLIARTGDRVRVWVVDAGPSSSTAFHIVGAQFDTVYKEGAYLLRKGDPGGSQILDLAPGQGGFVETTVREAGHYPFVDHDMRHGESGAHGILKVTG</sequence>
<dbReference type="InterPro" id="IPR045087">
    <property type="entry name" value="Cu-oxidase_fam"/>
</dbReference>
<evidence type="ECO:0000256" key="6">
    <source>
        <dbReference type="ARBA" id="ARBA00017290"/>
    </source>
</evidence>
<reference evidence="14 15" key="1">
    <citation type="submission" date="2023-11" db="EMBL/GenBank/DDBJ databases">
        <title>Actinomadura monticuli sp. nov., isolated from volcanic ash.</title>
        <authorList>
            <person name="Lee S.D."/>
            <person name="Yang H."/>
            <person name="Kim I.S."/>
        </authorList>
    </citation>
    <scope>NUCLEOTIDE SEQUENCE [LARGE SCALE GENOMIC DNA]</scope>
    <source>
        <strain evidence="14 15">DSM 45346</strain>
    </source>
</reference>
<keyword evidence="9" id="KW-0560">Oxidoreductase</keyword>
<dbReference type="EC" id="1.7.2.1" evidence="5"/>
<feature type="transmembrane region" description="Helical" evidence="12">
    <location>
        <begin position="310"/>
        <end position="339"/>
    </location>
</feature>
<comment type="catalytic activity">
    <reaction evidence="11">
        <text>nitric oxide + Fe(III)-[cytochrome c] + H2O = Fe(II)-[cytochrome c] + nitrite + 2 H(+)</text>
        <dbReference type="Rhea" id="RHEA:15233"/>
        <dbReference type="Rhea" id="RHEA-COMP:10350"/>
        <dbReference type="Rhea" id="RHEA-COMP:14399"/>
        <dbReference type="ChEBI" id="CHEBI:15377"/>
        <dbReference type="ChEBI" id="CHEBI:15378"/>
        <dbReference type="ChEBI" id="CHEBI:16301"/>
        <dbReference type="ChEBI" id="CHEBI:16480"/>
        <dbReference type="ChEBI" id="CHEBI:29033"/>
        <dbReference type="ChEBI" id="CHEBI:29034"/>
        <dbReference type="EC" id="1.7.2.1"/>
    </reaction>
</comment>
<evidence type="ECO:0000256" key="9">
    <source>
        <dbReference type="ARBA" id="ARBA00023002"/>
    </source>
</evidence>
<dbReference type="SUPFAM" id="SSF81442">
    <property type="entry name" value="Cytochrome c oxidase subunit I-like"/>
    <property type="match status" value="1"/>
</dbReference>
<comment type="cofactor">
    <cofactor evidence="1">
        <name>Cu(+)</name>
        <dbReference type="ChEBI" id="CHEBI:49552"/>
    </cofactor>
</comment>
<evidence type="ECO:0000256" key="10">
    <source>
        <dbReference type="ARBA" id="ARBA00023008"/>
    </source>
</evidence>
<dbReference type="InterPro" id="IPR008972">
    <property type="entry name" value="Cupredoxin"/>
</dbReference>
<keyword evidence="15" id="KW-1185">Reference proteome</keyword>
<evidence type="ECO:0000256" key="3">
    <source>
        <dbReference type="ARBA" id="ARBA00010609"/>
    </source>
</evidence>
<keyword evidence="10" id="KW-0186">Copper</keyword>
<dbReference type="RefSeq" id="WP_371942305.1">
    <property type="nucleotide sequence ID" value="NZ_JAXCEH010000011.1"/>
</dbReference>
<comment type="similarity">
    <text evidence="3">Belongs to the multicopper oxidase family.</text>
</comment>
<dbReference type="InterPro" id="IPR036927">
    <property type="entry name" value="Cyt_c_oxase-like_su1_sf"/>
</dbReference>
<evidence type="ECO:0000256" key="2">
    <source>
        <dbReference type="ARBA" id="ARBA00001973"/>
    </source>
</evidence>
<feature type="transmembrane region" description="Helical" evidence="12">
    <location>
        <begin position="223"/>
        <end position="243"/>
    </location>
</feature>
<feature type="transmembrane region" description="Helical" evidence="12">
    <location>
        <begin position="249"/>
        <end position="269"/>
    </location>
</feature>
<gene>
    <name evidence="14" type="ORF">SM436_17970</name>
</gene>
<dbReference type="PANTHER" id="PTHR11709">
    <property type="entry name" value="MULTI-COPPER OXIDASE"/>
    <property type="match status" value="1"/>
</dbReference>
<dbReference type="Pfam" id="PF07732">
    <property type="entry name" value="Cu-oxidase_3"/>
    <property type="match status" value="1"/>
</dbReference>
<dbReference type="Gene3D" id="2.60.40.420">
    <property type="entry name" value="Cupredoxins - blue copper proteins"/>
    <property type="match status" value="3"/>
</dbReference>